<keyword evidence="3" id="KW-1185">Reference proteome</keyword>
<reference evidence="2 3" key="1">
    <citation type="submission" date="2017-12" db="EMBL/GenBank/DDBJ databases">
        <title>The whole genome sequence of the Acidipropionibacterium virtanenii sp. nov. type strain JS278.</title>
        <authorList>
            <person name="Laine P."/>
            <person name="Deptula P."/>
            <person name="Varmanen P."/>
            <person name="Auvinen P."/>
        </authorList>
    </citation>
    <scope>NUCLEOTIDE SEQUENCE [LARGE SCALE GENOMIC DNA]</scope>
    <source>
        <strain evidence="2 3">JS278</strain>
    </source>
</reference>
<feature type="compositionally biased region" description="Pro residues" evidence="1">
    <location>
        <begin position="1"/>
        <end position="11"/>
    </location>
</feature>
<evidence type="ECO:0000313" key="2">
    <source>
        <dbReference type="EMBL" id="AXE39449.1"/>
    </source>
</evidence>
<evidence type="ECO:0000256" key="1">
    <source>
        <dbReference type="SAM" id="MobiDB-lite"/>
    </source>
</evidence>
<accession>A0A344UW01</accession>
<sequence length="31" mass="3291">MTPQTPRPPAAGPGVVISQEARETQSLNILM</sequence>
<dbReference type="EMBL" id="CP025198">
    <property type="protein sequence ID" value="AXE39449.1"/>
    <property type="molecule type" value="Genomic_DNA"/>
</dbReference>
<dbReference type="Proteomes" id="UP000251995">
    <property type="component" value="Chromosome"/>
</dbReference>
<dbReference type="KEGG" id="acij:JS278_02303"/>
<feature type="region of interest" description="Disordered" evidence="1">
    <location>
        <begin position="1"/>
        <end position="31"/>
    </location>
</feature>
<protein>
    <submittedName>
        <fullName evidence="2">Uncharacterized protein</fullName>
    </submittedName>
</protein>
<dbReference type="AlphaFoldDB" id="A0A344UW01"/>
<organism evidence="2 3">
    <name type="scientific">Acidipropionibacterium virtanenii</name>
    <dbReference type="NCBI Taxonomy" id="2057246"/>
    <lineage>
        <taxon>Bacteria</taxon>
        <taxon>Bacillati</taxon>
        <taxon>Actinomycetota</taxon>
        <taxon>Actinomycetes</taxon>
        <taxon>Propionibacteriales</taxon>
        <taxon>Propionibacteriaceae</taxon>
        <taxon>Acidipropionibacterium</taxon>
    </lineage>
</organism>
<name>A0A344UW01_9ACTN</name>
<proteinExistence type="predicted"/>
<gene>
    <name evidence="2" type="ORF">JS278_02303</name>
</gene>
<evidence type="ECO:0000313" key="3">
    <source>
        <dbReference type="Proteomes" id="UP000251995"/>
    </source>
</evidence>